<evidence type="ECO:0000256" key="1">
    <source>
        <dbReference type="SAM" id="MobiDB-lite"/>
    </source>
</evidence>
<evidence type="ECO:0000313" key="3">
    <source>
        <dbReference type="EMBL" id="WXB76429.1"/>
    </source>
</evidence>
<accession>A0ABZ2MH97</accession>
<evidence type="ECO:0000256" key="2">
    <source>
        <dbReference type="SAM" id="Phobius"/>
    </source>
</evidence>
<reference evidence="3 4" key="1">
    <citation type="submission" date="2024-02" db="EMBL/GenBank/DDBJ databases">
        <title>Janibacter sp. nov., isolated from gut of marine sandworm.</title>
        <authorList>
            <person name="Kim B."/>
            <person name="Jun M.O."/>
            <person name="Shin N.-R."/>
        </authorList>
    </citation>
    <scope>NUCLEOTIDE SEQUENCE [LARGE SCALE GENOMIC DNA]</scope>
    <source>
        <strain evidence="3 4">A1S7</strain>
    </source>
</reference>
<feature type="compositionally biased region" description="Low complexity" evidence="1">
    <location>
        <begin position="125"/>
        <end position="143"/>
    </location>
</feature>
<dbReference type="EMBL" id="CP144913">
    <property type="protein sequence ID" value="WXB76429.1"/>
    <property type="molecule type" value="Genomic_DNA"/>
</dbReference>
<keyword evidence="2" id="KW-1133">Transmembrane helix</keyword>
<sequence>MTDDQDPTGMSHLLAGLKESGPMPDDLNDRIRASLEQEQAARGKTPDASTDGDDTGFWSEVDSEDRGSTRRRGHTGRWVLGLAVAVVVALGIGGIVALGSDEPDQKADGPQASAPASEGEGEGEGTSSSQESASSSSSAGTPSQVPAFAITDTDTDYSRANLPAKAAELEADPLSAPELEDPGRLDGMDTAAAASDCLARIGQPELLPIVIDVATFDGRDGLLLVAEEAPEGKVRAWAVTTGCEPIWDEAFSIPQG</sequence>
<evidence type="ECO:0000313" key="4">
    <source>
        <dbReference type="Proteomes" id="UP001382727"/>
    </source>
</evidence>
<feature type="region of interest" description="Disordered" evidence="1">
    <location>
        <begin position="1"/>
        <end position="72"/>
    </location>
</feature>
<feature type="transmembrane region" description="Helical" evidence="2">
    <location>
        <begin position="78"/>
        <end position="98"/>
    </location>
</feature>
<keyword evidence="4" id="KW-1185">Reference proteome</keyword>
<dbReference type="Proteomes" id="UP001382727">
    <property type="component" value="Chromosome"/>
</dbReference>
<feature type="compositionally biased region" description="Basic and acidic residues" evidence="1">
    <location>
        <begin position="27"/>
        <end position="45"/>
    </location>
</feature>
<keyword evidence="2" id="KW-0812">Transmembrane</keyword>
<name>A0ABZ2MH97_9MICO</name>
<proteinExistence type="predicted"/>
<gene>
    <name evidence="3" type="ORF">V1351_16015</name>
</gene>
<organism evidence="3 4">
    <name type="scientific">Janibacter alittae</name>
    <dbReference type="NCBI Taxonomy" id="3115209"/>
    <lineage>
        <taxon>Bacteria</taxon>
        <taxon>Bacillati</taxon>
        <taxon>Actinomycetota</taxon>
        <taxon>Actinomycetes</taxon>
        <taxon>Micrococcales</taxon>
        <taxon>Intrasporangiaceae</taxon>
        <taxon>Janibacter</taxon>
    </lineage>
</organism>
<dbReference type="RefSeq" id="WP_338749396.1">
    <property type="nucleotide sequence ID" value="NZ_CP144913.1"/>
</dbReference>
<protein>
    <submittedName>
        <fullName evidence="3">Uncharacterized protein</fullName>
    </submittedName>
</protein>
<feature type="region of interest" description="Disordered" evidence="1">
    <location>
        <begin position="100"/>
        <end position="146"/>
    </location>
</feature>
<keyword evidence="2" id="KW-0472">Membrane</keyword>